<name>A0AA88EAH1_FICCA</name>
<accession>A0AA88EAH1</accession>
<proteinExistence type="predicted"/>
<comment type="caution">
    <text evidence="1">The sequence shown here is derived from an EMBL/GenBank/DDBJ whole genome shotgun (WGS) entry which is preliminary data.</text>
</comment>
<gene>
    <name evidence="1" type="ORF">TIFTF001_035414</name>
</gene>
<evidence type="ECO:0000313" key="2">
    <source>
        <dbReference type="Proteomes" id="UP001187192"/>
    </source>
</evidence>
<reference evidence="1" key="1">
    <citation type="submission" date="2023-07" db="EMBL/GenBank/DDBJ databases">
        <title>draft genome sequence of fig (Ficus carica).</title>
        <authorList>
            <person name="Takahashi T."/>
            <person name="Nishimura K."/>
        </authorList>
    </citation>
    <scope>NUCLEOTIDE SEQUENCE</scope>
</reference>
<keyword evidence="2" id="KW-1185">Reference proteome</keyword>
<dbReference type="AlphaFoldDB" id="A0AA88EAH1"/>
<dbReference type="Proteomes" id="UP001187192">
    <property type="component" value="Unassembled WGS sequence"/>
</dbReference>
<dbReference type="EMBL" id="BTGU01000315">
    <property type="protein sequence ID" value="GMN66344.1"/>
    <property type="molecule type" value="Genomic_DNA"/>
</dbReference>
<evidence type="ECO:0000313" key="1">
    <source>
        <dbReference type="EMBL" id="GMN66344.1"/>
    </source>
</evidence>
<sequence length="182" mass="19801">MGTVSEQGPCVVVLCLIACKKEASRSKGDTSEVSAKGTPMFKLVSDTDEQAQKQSFGKENSPYLNEVVGVACCVTVLLSAGTGRHGRNSTGPTTKAEDQQYIKGGGRSTKFPRKNPQLVCLFWSGIHGHRLFSTDRENRSPLSTPGLIKVGVFVEVWLQSLRRSVCRLEMLIGVVLTRPSRC</sequence>
<protein>
    <submittedName>
        <fullName evidence="1">Uncharacterized protein</fullName>
    </submittedName>
</protein>
<organism evidence="1 2">
    <name type="scientific">Ficus carica</name>
    <name type="common">Common fig</name>
    <dbReference type="NCBI Taxonomy" id="3494"/>
    <lineage>
        <taxon>Eukaryota</taxon>
        <taxon>Viridiplantae</taxon>
        <taxon>Streptophyta</taxon>
        <taxon>Embryophyta</taxon>
        <taxon>Tracheophyta</taxon>
        <taxon>Spermatophyta</taxon>
        <taxon>Magnoliopsida</taxon>
        <taxon>eudicotyledons</taxon>
        <taxon>Gunneridae</taxon>
        <taxon>Pentapetalae</taxon>
        <taxon>rosids</taxon>
        <taxon>fabids</taxon>
        <taxon>Rosales</taxon>
        <taxon>Moraceae</taxon>
        <taxon>Ficeae</taxon>
        <taxon>Ficus</taxon>
    </lineage>
</organism>